<dbReference type="GO" id="GO:0022857">
    <property type="term" value="F:transmembrane transporter activity"/>
    <property type="evidence" value="ECO:0007669"/>
    <property type="project" value="InterPro"/>
</dbReference>
<feature type="transmembrane region" description="Helical" evidence="7">
    <location>
        <begin position="381"/>
        <end position="399"/>
    </location>
</feature>
<evidence type="ECO:0000256" key="2">
    <source>
        <dbReference type="ARBA" id="ARBA00022448"/>
    </source>
</evidence>
<feature type="transmembrane region" description="Helical" evidence="7">
    <location>
        <begin position="97"/>
        <end position="123"/>
    </location>
</feature>
<dbReference type="Gene3D" id="1.20.1250.20">
    <property type="entry name" value="MFS general substrate transporter like domains"/>
    <property type="match status" value="1"/>
</dbReference>
<evidence type="ECO:0000313" key="10">
    <source>
        <dbReference type="Proteomes" id="UP000236305"/>
    </source>
</evidence>
<dbReference type="PANTHER" id="PTHR23501">
    <property type="entry name" value="MAJOR FACILITATOR SUPERFAMILY"/>
    <property type="match status" value="1"/>
</dbReference>
<evidence type="ECO:0000256" key="5">
    <source>
        <dbReference type="ARBA" id="ARBA00023136"/>
    </source>
</evidence>
<dbReference type="GO" id="GO:0005886">
    <property type="term" value="C:plasma membrane"/>
    <property type="evidence" value="ECO:0007669"/>
    <property type="project" value="TreeGrafter"/>
</dbReference>
<proteinExistence type="predicted"/>
<dbReference type="InterPro" id="IPR036259">
    <property type="entry name" value="MFS_trans_sf"/>
</dbReference>
<reference evidence="9 11" key="2">
    <citation type="submission" date="2018-12" db="EMBL/GenBank/DDBJ databases">
        <title>Genome of Verticillium dahliae isolate Getta Getta.</title>
        <authorList>
            <person name="Gardiner D.M."/>
        </authorList>
    </citation>
    <scope>NUCLEOTIDE SEQUENCE [LARGE SCALE GENOMIC DNA]</scope>
    <source>
        <strain evidence="9 11">Getta Getta</strain>
    </source>
</reference>
<feature type="transmembrane region" description="Helical" evidence="7">
    <location>
        <begin position="143"/>
        <end position="164"/>
    </location>
</feature>
<evidence type="ECO:0000256" key="6">
    <source>
        <dbReference type="SAM" id="MobiDB-lite"/>
    </source>
</evidence>
<name>A0A2J8BQW2_VERDA</name>
<organism evidence="9 11">
    <name type="scientific">Verticillium dahliae</name>
    <name type="common">Verticillium wilt</name>
    <dbReference type="NCBI Taxonomy" id="27337"/>
    <lineage>
        <taxon>Eukaryota</taxon>
        <taxon>Fungi</taxon>
        <taxon>Dikarya</taxon>
        <taxon>Ascomycota</taxon>
        <taxon>Pezizomycotina</taxon>
        <taxon>Sordariomycetes</taxon>
        <taxon>Hypocreomycetidae</taxon>
        <taxon>Glomerellales</taxon>
        <taxon>Plectosphaerellaceae</taxon>
        <taxon>Verticillium</taxon>
    </lineage>
</organism>
<dbReference type="SUPFAM" id="SSF103473">
    <property type="entry name" value="MFS general substrate transporter"/>
    <property type="match status" value="1"/>
</dbReference>
<feature type="transmembrane region" description="Helical" evidence="7">
    <location>
        <begin position="176"/>
        <end position="196"/>
    </location>
</feature>
<feature type="transmembrane region" description="Helical" evidence="7">
    <location>
        <begin position="247"/>
        <end position="269"/>
    </location>
</feature>
<evidence type="ECO:0000313" key="8">
    <source>
        <dbReference type="EMBL" id="PNH27142.1"/>
    </source>
</evidence>
<reference evidence="8 10" key="1">
    <citation type="submission" date="2017-12" db="EMBL/GenBank/DDBJ databases">
        <title>Comparative genomics yields insights into virulence evolution of Verticillium dahliae.</title>
        <authorList>
            <person name="Fan R."/>
            <person name="Armitage A.D."/>
            <person name="Cascant-Lopez E."/>
            <person name="Sobczyk M."/>
            <person name="Cockerton H.M."/>
            <person name="Harrison R.J."/>
        </authorList>
    </citation>
    <scope>NUCLEOTIDE SEQUENCE [LARGE SCALE GENOMIC DNA]</scope>
    <source>
        <strain evidence="8 10">12008</strain>
    </source>
</reference>
<evidence type="ECO:0000313" key="9">
    <source>
        <dbReference type="EMBL" id="RXG43099.1"/>
    </source>
</evidence>
<keyword evidence="5 7" id="KW-0472">Membrane</keyword>
<dbReference type="Proteomes" id="UP000236305">
    <property type="component" value="Unassembled WGS sequence"/>
</dbReference>
<dbReference type="EMBL" id="RSDZ01000118">
    <property type="protein sequence ID" value="RXG43099.1"/>
    <property type="molecule type" value="Genomic_DNA"/>
</dbReference>
<feature type="compositionally biased region" description="Polar residues" evidence="6">
    <location>
        <begin position="15"/>
        <end position="25"/>
    </location>
</feature>
<feature type="region of interest" description="Disordered" evidence="6">
    <location>
        <begin position="1"/>
        <end position="28"/>
    </location>
</feature>
<comment type="caution">
    <text evidence="9">The sequence shown here is derived from an EMBL/GenBank/DDBJ whole genome shotgun (WGS) entry which is preliminary data.</text>
</comment>
<keyword evidence="3 7" id="KW-0812">Transmembrane</keyword>
<feature type="transmembrane region" description="Helical" evidence="7">
    <location>
        <begin position="59"/>
        <end position="85"/>
    </location>
</feature>
<dbReference type="Proteomes" id="UP000288725">
    <property type="component" value="Chromosome 8"/>
</dbReference>
<evidence type="ECO:0008006" key="12">
    <source>
        <dbReference type="Google" id="ProtNLM"/>
    </source>
</evidence>
<evidence type="ECO:0000256" key="1">
    <source>
        <dbReference type="ARBA" id="ARBA00004141"/>
    </source>
</evidence>
<evidence type="ECO:0000256" key="7">
    <source>
        <dbReference type="SAM" id="Phobius"/>
    </source>
</evidence>
<sequence>MTTSEPAHATAATEDGSSMRQQSQVDVEKTRDALHAENQDMAFVPNDDTGYNVTFKTWIVVWILALSYGISFWIVPALSAAQAVVSAQLGDPTASAWYIPIYTMTVTIAFMICGANSDLFGVVGNAQLAAFALPELLPNKWRHSAIVLADIGVYFAVVVGPVAGRFAIEEDEAWRWLFYAPAIAVIFSFAGLYFYYFPPRHPRGLPFSQALRELDYVGAFLFIVATTLILTGIVYTTTLPSNNPRVIGTLVSGFVLMTLFGLWETFAPLKQPLTPTRIFTRDKGRRLTAPFVAGFVVTMFYYALNVIWPTMIAVFFTNETTDFCYAIVLTLPQNLGLTFDAVLLTLLGSKIGHWRWTLTGSVTVMVVFGALLALGTPDRKGLMIAMIFLSEVGFCWAQYLSIAFIQFGTDQVELGISGGLAGVARFAGGSVAISVYTTILTNVQSTEAARIVPAAATAASLPESSVAALMAALPLGSAALAQVPGISPDIMTAAGAAFQQSYVVGLRTTALSSLSFGVIGIIACICCQDIGPRMNDKIEIFLENDGNADKNKYH</sequence>
<feature type="transmembrane region" description="Helical" evidence="7">
    <location>
        <begin position="353"/>
        <end position="374"/>
    </location>
</feature>
<evidence type="ECO:0000313" key="11">
    <source>
        <dbReference type="Proteomes" id="UP000288725"/>
    </source>
</evidence>
<comment type="subcellular location">
    <subcellularLocation>
        <location evidence="1">Membrane</location>
        <topology evidence="1">Multi-pass membrane protein</topology>
    </subcellularLocation>
</comment>
<keyword evidence="2" id="KW-0813">Transport</keyword>
<evidence type="ECO:0000256" key="4">
    <source>
        <dbReference type="ARBA" id="ARBA00022989"/>
    </source>
</evidence>
<evidence type="ECO:0000256" key="3">
    <source>
        <dbReference type="ARBA" id="ARBA00022692"/>
    </source>
</evidence>
<dbReference type="Pfam" id="PF06609">
    <property type="entry name" value="TRI12"/>
    <property type="match status" value="1"/>
</dbReference>
<gene>
    <name evidence="8" type="ORF">BJF96_g9537</name>
    <name evidence="9" type="ORF">VDGE_06250</name>
</gene>
<feature type="transmembrane region" description="Helical" evidence="7">
    <location>
        <begin position="323"/>
        <end position="347"/>
    </location>
</feature>
<feature type="transmembrane region" description="Helical" evidence="7">
    <location>
        <begin position="216"/>
        <end position="235"/>
    </location>
</feature>
<feature type="transmembrane region" description="Helical" evidence="7">
    <location>
        <begin position="289"/>
        <end position="316"/>
    </location>
</feature>
<protein>
    <recommendedName>
        <fullName evidence="12">Major facilitator superfamily (MFS) profile domain-containing protein</fullName>
    </recommendedName>
</protein>
<dbReference type="InterPro" id="IPR010573">
    <property type="entry name" value="MFS_Str1/Tri12-like"/>
</dbReference>
<dbReference type="EMBL" id="MPSH01000050">
    <property type="protein sequence ID" value="PNH27142.1"/>
    <property type="molecule type" value="Genomic_DNA"/>
</dbReference>
<dbReference type="AlphaFoldDB" id="A0A2J8BQW2"/>
<keyword evidence="4 7" id="KW-1133">Transmembrane helix</keyword>
<dbReference type="PANTHER" id="PTHR23501:SF195">
    <property type="entry name" value="PEP5"/>
    <property type="match status" value="1"/>
</dbReference>
<accession>A0A2J8BQW2</accession>